<dbReference type="InterPro" id="IPR000600">
    <property type="entry name" value="ROK"/>
</dbReference>
<dbReference type="SUPFAM" id="SSF53067">
    <property type="entry name" value="Actin-like ATPase domain"/>
    <property type="match status" value="1"/>
</dbReference>
<gene>
    <name evidence="1" type="ORF">METZ01_LOCUS376564</name>
</gene>
<dbReference type="EMBL" id="UINC01138019">
    <property type="protein sequence ID" value="SVD23710.1"/>
    <property type="molecule type" value="Genomic_DNA"/>
</dbReference>
<dbReference type="Gene3D" id="3.30.420.40">
    <property type="match status" value="2"/>
</dbReference>
<accession>A0A382TNS7</accession>
<dbReference type="PANTHER" id="PTHR18964">
    <property type="entry name" value="ROK (REPRESSOR, ORF, KINASE) FAMILY"/>
    <property type="match status" value="1"/>
</dbReference>
<protein>
    <recommendedName>
        <fullName evidence="2">Glucokinase</fullName>
    </recommendedName>
</protein>
<name>A0A382TNS7_9ZZZZ</name>
<dbReference type="Pfam" id="PF00480">
    <property type="entry name" value="ROK"/>
    <property type="match status" value="1"/>
</dbReference>
<reference evidence="1" key="1">
    <citation type="submission" date="2018-05" db="EMBL/GenBank/DDBJ databases">
        <authorList>
            <person name="Lanie J.A."/>
            <person name="Ng W.-L."/>
            <person name="Kazmierczak K.M."/>
            <person name="Andrzejewski T.M."/>
            <person name="Davidsen T.M."/>
            <person name="Wayne K.J."/>
            <person name="Tettelin H."/>
            <person name="Glass J.I."/>
            <person name="Rusch D."/>
            <person name="Podicherti R."/>
            <person name="Tsui H.-C.T."/>
            <person name="Winkler M.E."/>
        </authorList>
    </citation>
    <scope>NUCLEOTIDE SEQUENCE</scope>
</reference>
<dbReference type="InterPro" id="IPR043129">
    <property type="entry name" value="ATPase_NBD"/>
</dbReference>
<evidence type="ECO:0000313" key="1">
    <source>
        <dbReference type="EMBL" id="SVD23710.1"/>
    </source>
</evidence>
<sequence length="251" mass="25461">MSERYVIGVDIGGTNLVVGVVPIGGGEPVALRSAATKGQRGPAAIVSDVGTMATAAVSETLQKTGGSQEQVVGIGIGCPGSIDLEAGVILTAPNLGWADYPMRDSVSERLGLPASLDNDANCATYGEWWQGAGRGAGVLAGVTLGTGIGAGLIVDGRIVYGASGSAGEIGHTTIDFTGRRCACGNYGCLEAYASGPNIAARAREGLEAGYDSLLVKLVDGELDRITAVTVYDALVQGDDYAHEVMLETAKI</sequence>
<feature type="non-terminal residue" evidence="1">
    <location>
        <position position="251"/>
    </location>
</feature>
<dbReference type="AlphaFoldDB" id="A0A382TNS7"/>
<dbReference type="InterPro" id="IPR049874">
    <property type="entry name" value="ROK_cs"/>
</dbReference>
<dbReference type="PROSITE" id="PS01125">
    <property type="entry name" value="ROK"/>
    <property type="match status" value="1"/>
</dbReference>
<organism evidence="1">
    <name type="scientific">marine metagenome</name>
    <dbReference type="NCBI Taxonomy" id="408172"/>
    <lineage>
        <taxon>unclassified sequences</taxon>
        <taxon>metagenomes</taxon>
        <taxon>ecological metagenomes</taxon>
    </lineage>
</organism>
<dbReference type="PANTHER" id="PTHR18964:SF149">
    <property type="entry name" value="BIFUNCTIONAL UDP-N-ACETYLGLUCOSAMINE 2-EPIMERASE_N-ACETYLMANNOSAMINE KINASE"/>
    <property type="match status" value="1"/>
</dbReference>
<evidence type="ECO:0008006" key="2">
    <source>
        <dbReference type="Google" id="ProtNLM"/>
    </source>
</evidence>
<proteinExistence type="predicted"/>